<protein>
    <submittedName>
        <fullName evidence="4">TBC1 domain family member 10A-like</fullName>
    </submittedName>
</protein>
<feature type="compositionally biased region" description="Polar residues" evidence="2">
    <location>
        <begin position="1"/>
        <end position="10"/>
    </location>
</feature>
<dbReference type="PANTHER" id="PTHR47219:SF4">
    <property type="entry name" value="TBC1 DOMAIN FAMILY MEMBER 10A"/>
    <property type="match status" value="1"/>
</dbReference>
<feature type="region of interest" description="Disordered" evidence="2">
    <location>
        <begin position="1"/>
        <end position="35"/>
    </location>
</feature>
<evidence type="ECO:0000256" key="2">
    <source>
        <dbReference type="SAM" id="MobiDB-lite"/>
    </source>
</evidence>
<keyword evidence="5" id="KW-1185">Reference proteome</keyword>
<evidence type="ECO:0000313" key="5">
    <source>
        <dbReference type="Proteomes" id="UP000727407"/>
    </source>
</evidence>
<dbReference type="Pfam" id="PF00566">
    <property type="entry name" value="RabGAP-TBC"/>
    <property type="match status" value="1"/>
</dbReference>
<dbReference type="EMBL" id="QNUK01000150">
    <property type="protein sequence ID" value="KAF5899954.1"/>
    <property type="molecule type" value="Genomic_DNA"/>
</dbReference>
<evidence type="ECO:0000256" key="1">
    <source>
        <dbReference type="ARBA" id="ARBA00022468"/>
    </source>
</evidence>
<dbReference type="Gene3D" id="1.10.8.270">
    <property type="entry name" value="putative rabgap domain of human tbc1 domain family member 14 like domains"/>
    <property type="match status" value="1"/>
</dbReference>
<dbReference type="SUPFAM" id="SSF47923">
    <property type="entry name" value="Ypt/Rab-GAP domain of gyp1p"/>
    <property type="match status" value="2"/>
</dbReference>
<dbReference type="Gene3D" id="1.10.472.80">
    <property type="entry name" value="Ypt/Rab-GAP domain of gyp1p, domain 3"/>
    <property type="match status" value="1"/>
</dbReference>
<comment type="caution">
    <text evidence="4">The sequence shown here is derived from an EMBL/GenBank/DDBJ whole genome shotgun (WGS) entry which is preliminary data.</text>
</comment>
<dbReference type="InterPro" id="IPR035969">
    <property type="entry name" value="Rab-GAP_TBC_sf"/>
</dbReference>
<feature type="compositionally biased region" description="Polar residues" evidence="2">
    <location>
        <begin position="433"/>
        <end position="444"/>
    </location>
</feature>
<proteinExistence type="predicted"/>
<dbReference type="SMART" id="SM00164">
    <property type="entry name" value="TBC"/>
    <property type="match status" value="1"/>
</dbReference>
<feature type="region of interest" description="Disordered" evidence="2">
    <location>
        <begin position="402"/>
        <end position="444"/>
    </location>
</feature>
<dbReference type="GO" id="GO:0031267">
    <property type="term" value="F:small GTPase binding"/>
    <property type="evidence" value="ECO:0007669"/>
    <property type="project" value="TreeGrafter"/>
</dbReference>
<feature type="domain" description="Rab-GAP TBC" evidence="3">
    <location>
        <begin position="98"/>
        <end position="286"/>
    </location>
</feature>
<dbReference type="AlphaFoldDB" id="A0A8J4X008"/>
<dbReference type="Gene3D" id="1.10.10.750">
    <property type="entry name" value="Ypt/Rab-GAP domain of gyp1p, domain 1"/>
    <property type="match status" value="1"/>
</dbReference>
<organism evidence="4 5">
    <name type="scientific">Clarias magur</name>
    <name type="common">Asian catfish</name>
    <name type="synonym">Macropteronotus magur</name>
    <dbReference type="NCBI Taxonomy" id="1594786"/>
    <lineage>
        <taxon>Eukaryota</taxon>
        <taxon>Metazoa</taxon>
        <taxon>Chordata</taxon>
        <taxon>Craniata</taxon>
        <taxon>Vertebrata</taxon>
        <taxon>Euteleostomi</taxon>
        <taxon>Actinopterygii</taxon>
        <taxon>Neopterygii</taxon>
        <taxon>Teleostei</taxon>
        <taxon>Ostariophysi</taxon>
        <taxon>Siluriformes</taxon>
        <taxon>Clariidae</taxon>
        <taxon>Clarias</taxon>
    </lineage>
</organism>
<feature type="compositionally biased region" description="Low complexity" evidence="2">
    <location>
        <begin position="18"/>
        <end position="33"/>
    </location>
</feature>
<accession>A0A8J4X008</accession>
<dbReference type="FunFam" id="1.10.472.80:FF:000008">
    <property type="entry name" value="TBC1 domain family member 10A"/>
    <property type="match status" value="1"/>
</dbReference>
<dbReference type="PANTHER" id="PTHR47219">
    <property type="entry name" value="RAB GTPASE-ACTIVATING PROTEIN 1-LIKE"/>
    <property type="match status" value="1"/>
</dbReference>
<dbReference type="Proteomes" id="UP000727407">
    <property type="component" value="Unassembled WGS sequence"/>
</dbReference>
<gene>
    <name evidence="4" type="ORF">DAT39_010343</name>
</gene>
<evidence type="ECO:0000259" key="3">
    <source>
        <dbReference type="PROSITE" id="PS50086"/>
    </source>
</evidence>
<reference evidence="4" key="1">
    <citation type="submission" date="2020-07" db="EMBL/GenBank/DDBJ databases">
        <title>Clarias magur genome sequencing, assembly and annotation.</title>
        <authorList>
            <person name="Kushwaha B."/>
            <person name="Kumar R."/>
            <person name="Das P."/>
            <person name="Joshi C.G."/>
            <person name="Kumar D."/>
            <person name="Nagpure N.S."/>
            <person name="Pandey M."/>
            <person name="Agarwal S."/>
            <person name="Srivastava S."/>
            <person name="Singh M."/>
            <person name="Sahoo L."/>
            <person name="Jayasankar P."/>
            <person name="Meher P.K."/>
            <person name="Koringa P.G."/>
            <person name="Iquebal M.A."/>
            <person name="Das S.P."/>
            <person name="Bit A."/>
            <person name="Patnaik S."/>
            <person name="Patel N."/>
            <person name="Shah T.M."/>
            <person name="Hinsu A."/>
            <person name="Jena J.K."/>
        </authorList>
    </citation>
    <scope>NUCLEOTIDE SEQUENCE</scope>
    <source>
        <strain evidence="4">CIFAMagur01</strain>
        <tissue evidence="4">Testis</tissue>
    </source>
</reference>
<dbReference type="GO" id="GO:0005096">
    <property type="term" value="F:GTPase activator activity"/>
    <property type="evidence" value="ECO:0007669"/>
    <property type="project" value="UniProtKB-KW"/>
</dbReference>
<dbReference type="FunFam" id="1.10.10.750:FF:000001">
    <property type="entry name" value="TBC1 domain family member 10A"/>
    <property type="match status" value="1"/>
</dbReference>
<sequence length="444" mass="50927">MSQIHIQGNGFQAKDGKSSSGLKGESSGSELELNGIPDTQADKYGFIGGSQQSTEDLAEDVPPEVLRQREVKWLEMLNSWDKWMSKKHKKVKLRCQKGIPPSLRGRAWLYLSGGKVKREQNLGRFQELDSQCGEPKWVDVIEKDLHRQFPFHEMFAARGGHGQQDLFRVLKAYTLYRPEEGYCQAQAPIAAVLLMHMPAEDAFWSLVQICEKYLPGYYSAGLEAIQLDGEILFSLLKRVSPVAHRHLKKHKIEPVLYMTEWLMCAFSRTLPWSSVLRVWDIFFCEGVKVIFRVGLVLLKCMLGSQEKLKACPGQYETMERLRAVELRYMQEGFLIKEILELPVSERDIEKEHLTQLRRWKEAHGELHCKSPPRMHGARAIMTAEPPSRQDLQQKPTIIVESAQTITSSEGVERKKEEKKTRKADKKKNKNDSSLDTAYQDQALQ</sequence>
<dbReference type="OrthoDB" id="159449at2759"/>
<dbReference type="FunFam" id="1.10.8.270:FF:000007">
    <property type="entry name" value="TBC1 domain family member 10A"/>
    <property type="match status" value="1"/>
</dbReference>
<feature type="non-terminal residue" evidence="4">
    <location>
        <position position="1"/>
    </location>
</feature>
<dbReference type="InterPro" id="IPR050302">
    <property type="entry name" value="Rab_GAP_TBC_domain"/>
</dbReference>
<feature type="compositionally biased region" description="Basic and acidic residues" evidence="2">
    <location>
        <begin position="410"/>
        <end position="419"/>
    </location>
</feature>
<keyword evidence="1" id="KW-0343">GTPase activation</keyword>
<evidence type="ECO:0000313" key="4">
    <source>
        <dbReference type="EMBL" id="KAF5899954.1"/>
    </source>
</evidence>
<dbReference type="GO" id="GO:0005886">
    <property type="term" value="C:plasma membrane"/>
    <property type="evidence" value="ECO:0007669"/>
    <property type="project" value="UniProtKB-ARBA"/>
</dbReference>
<dbReference type="InterPro" id="IPR000195">
    <property type="entry name" value="Rab-GAP-TBC_dom"/>
</dbReference>
<name>A0A8J4X008_CLAMG</name>
<dbReference type="PROSITE" id="PS50086">
    <property type="entry name" value="TBC_RABGAP"/>
    <property type="match status" value="1"/>
</dbReference>